<evidence type="ECO:0000313" key="10">
    <source>
        <dbReference type="Proteomes" id="UP000247476"/>
    </source>
</evidence>
<evidence type="ECO:0000256" key="4">
    <source>
        <dbReference type="ARBA" id="ARBA00022692"/>
    </source>
</evidence>
<dbReference type="GO" id="GO:0055085">
    <property type="term" value="P:transmembrane transport"/>
    <property type="evidence" value="ECO:0007669"/>
    <property type="project" value="InterPro"/>
</dbReference>
<keyword evidence="5 7" id="KW-1133">Transmembrane helix</keyword>
<feature type="transmembrane region" description="Helical" evidence="7">
    <location>
        <begin position="182"/>
        <end position="204"/>
    </location>
</feature>
<dbReference type="AlphaFoldDB" id="A0A2V5KAD3"/>
<evidence type="ECO:0000256" key="2">
    <source>
        <dbReference type="ARBA" id="ARBA00022448"/>
    </source>
</evidence>
<feature type="transmembrane region" description="Helical" evidence="7">
    <location>
        <begin position="12"/>
        <end position="31"/>
    </location>
</feature>
<protein>
    <submittedName>
        <fullName evidence="9">Sugar ABC transporter permease</fullName>
    </submittedName>
</protein>
<comment type="similarity">
    <text evidence="7">Belongs to the binding-protein-dependent transport system permease family.</text>
</comment>
<dbReference type="SUPFAM" id="SSF161098">
    <property type="entry name" value="MetI-like"/>
    <property type="match status" value="1"/>
</dbReference>
<dbReference type="PANTHER" id="PTHR43744:SF9">
    <property type="entry name" value="POLYGALACTURONAN_RHAMNOGALACTURONAN TRANSPORT SYSTEM PERMEASE PROTEIN YTCP"/>
    <property type="match status" value="1"/>
</dbReference>
<organism evidence="9 10">
    <name type="scientific">Paenibacillus flagellatus</name>
    <dbReference type="NCBI Taxonomy" id="2211139"/>
    <lineage>
        <taxon>Bacteria</taxon>
        <taxon>Bacillati</taxon>
        <taxon>Bacillota</taxon>
        <taxon>Bacilli</taxon>
        <taxon>Bacillales</taxon>
        <taxon>Paenibacillaceae</taxon>
        <taxon>Paenibacillus</taxon>
    </lineage>
</organism>
<feature type="transmembrane region" description="Helical" evidence="7">
    <location>
        <begin position="106"/>
        <end position="128"/>
    </location>
</feature>
<dbReference type="EMBL" id="QJVJ01000002">
    <property type="protein sequence ID" value="PYI56531.1"/>
    <property type="molecule type" value="Genomic_DNA"/>
</dbReference>
<dbReference type="RefSeq" id="WP_110839058.1">
    <property type="nucleotide sequence ID" value="NZ_QJVJ01000002.1"/>
</dbReference>
<dbReference type="InterPro" id="IPR000515">
    <property type="entry name" value="MetI-like"/>
</dbReference>
<name>A0A2V5KAD3_9BACL</name>
<evidence type="ECO:0000256" key="5">
    <source>
        <dbReference type="ARBA" id="ARBA00022989"/>
    </source>
</evidence>
<sequence>MKNRTISDISLDVIIYGTLLLLTFVTLLPFVNVLSKAVSEEWAVVSGKVGLFPVGFQLDTMKFVITSNPFIRSFSVSVFITVVGTALSLLITAITAYPLSKRHLPGIGFVMILFVFTMLFNGGIIPNYMLIRNLGLLDSLWSLILPSLVSVFNLLVIKSYFESLPESLEESARMDGARTFTVLFRIFLPLSGPVLATIALFYAVSYWNDFFNAMVYINSPSLKPLQLYLRDIVLNAASATAGMEVSQDDMMNLSPDNVRSATVIASTIPILLLYPYLQKHFIKGVLIGSVKG</sequence>
<accession>A0A2V5KAD3</accession>
<feature type="transmembrane region" description="Helical" evidence="7">
    <location>
        <begin position="258"/>
        <end position="277"/>
    </location>
</feature>
<reference evidence="9 10" key="1">
    <citation type="submission" date="2018-05" db="EMBL/GenBank/DDBJ databases">
        <title>Paenibacillus flagellatus sp. nov., isolated from selenium mineral soil.</title>
        <authorList>
            <person name="Dai X."/>
        </authorList>
    </citation>
    <scope>NUCLEOTIDE SEQUENCE [LARGE SCALE GENOMIC DNA]</scope>
    <source>
        <strain evidence="9 10">DXL2</strain>
    </source>
</reference>
<feature type="domain" description="ABC transmembrane type-1" evidence="8">
    <location>
        <begin position="74"/>
        <end position="277"/>
    </location>
</feature>
<evidence type="ECO:0000259" key="8">
    <source>
        <dbReference type="PROSITE" id="PS50928"/>
    </source>
</evidence>
<dbReference type="Gene3D" id="1.10.3720.10">
    <property type="entry name" value="MetI-like"/>
    <property type="match status" value="1"/>
</dbReference>
<evidence type="ECO:0000256" key="3">
    <source>
        <dbReference type="ARBA" id="ARBA00022475"/>
    </source>
</evidence>
<dbReference type="PROSITE" id="PS50928">
    <property type="entry name" value="ABC_TM1"/>
    <property type="match status" value="1"/>
</dbReference>
<evidence type="ECO:0000256" key="7">
    <source>
        <dbReference type="RuleBase" id="RU363032"/>
    </source>
</evidence>
<dbReference type="Pfam" id="PF00528">
    <property type="entry name" value="BPD_transp_1"/>
    <property type="match status" value="1"/>
</dbReference>
<gene>
    <name evidence="9" type="ORF">DLM86_06055</name>
</gene>
<dbReference type="CDD" id="cd06261">
    <property type="entry name" value="TM_PBP2"/>
    <property type="match status" value="1"/>
</dbReference>
<proteinExistence type="inferred from homology"/>
<evidence type="ECO:0000256" key="6">
    <source>
        <dbReference type="ARBA" id="ARBA00023136"/>
    </source>
</evidence>
<evidence type="ECO:0000313" key="9">
    <source>
        <dbReference type="EMBL" id="PYI56531.1"/>
    </source>
</evidence>
<feature type="transmembrane region" description="Helical" evidence="7">
    <location>
        <begin position="70"/>
        <end position="94"/>
    </location>
</feature>
<dbReference type="OrthoDB" id="9810086at2"/>
<dbReference type="Proteomes" id="UP000247476">
    <property type="component" value="Unassembled WGS sequence"/>
</dbReference>
<keyword evidence="4 7" id="KW-0812">Transmembrane</keyword>
<keyword evidence="3" id="KW-1003">Cell membrane</keyword>
<comment type="caution">
    <text evidence="9">The sequence shown here is derived from an EMBL/GenBank/DDBJ whole genome shotgun (WGS) entry which is preliminary data.</text>
</comment>
<keyword evidence="2 7" id="KW-0813">Transport</keyword>
<evidence type="ECO:0000256" key="1">
    <source>
        <dbReference type="ARBA" id="ARBA00004651"/>
    </source>
</evidence>
<keyword evidence="10" id="KW-1185">Reference proteome</keyword>
<dbReference type="InterPro" id="IPR035906">
    <property type="entry name" value="MetI-like_sf"/>
</dbReference>
<dbReference type="GO" id="GO:0005886">
    <property type="term" value="C:plasma membrane"/>
    <property type="evidence" value="ECO:0007669"/>
    <property type="project" value="UniProtKB-SubCell"/>
</dbReference>
<comment type="subcellular location">
    <subcellularLocation>
        <location evidence="1 7">Cell membrane</location>
        <topology evidence="1 7">Multi-pass membrane protein</topology>
    </subcellularLocation>
</comment>
<dbReference type="PANTHER" id="PTHR43744">
    <property type="entry name" value="ABC TRANSPORTER PERMEASE PROTEIN MG189-RELATED-RELATED"/>
    <property type="match status" value="1"/>
</dbReference>
<keyword evidence="6 7" id="KW-0472">Membrane</keyword>
<feature type="transmembrane region" description="Helical" evidence="7">
    <location>
        <begin position="140"/>
        <end position="161"/>
    </location>
</feature>